<dbReference type="PANTHER" id="PTHR17985:SF8">
    <property type="entry name" value="TRANSPORT AND GOLGI ORGANIZATION PROTEIN 2 HOMOLOG"/>
    <property type="match status" value="1"/>
</dbReference>
<evidence type="ECO:0000313" key="2">
    <source>
        <dbReference type="Proteomes" id="UP000315995"/>
    </source>
</evidence>
<reference evidence="1 2" key="1">
    <citation type="submission" date="2019-06" db="EMBL/GenBank/DDBJ databases">
        <title>Persicimonas caeni gen. nov., sp. nov., a predatory bacterium isolated from solar saltern.</title>
        <authorList>
            <person name="Wang S."/>
        </authorList>
    </citation>
    <scope>NUCLEOTIDE SEQUENCE [LARGE SCALE GENOMIC DNA]</scope>
    <source>
        <strain evidence="1 2">YN101</strain>
    </source>
</reference>
<dbReference type="Proteomes" id="UP000315995">
    <property type="component" value="Chromosome"/>
</dbReference>
<dbReference type="PANTHER" id="PTHR17985">
    <property type="entry name" value="SER/THR-RICH PROTEIN T10 IN DGCR REGION"/>
    <property type="match status" value="1"/>
</dbReference>
<dbReference type="RefSeq" id="WP_141199325.1">
    <property type="nucleotide sequence ID" value="NZ_CP041186.1"/>
</dbReference>
<dbReference type="Pfam" id="PF05742">
    <property type="entry name" value="TANGO2"/>
    <property type="match status" value="1"/>
</dbReference>
<keyword evidence="2" id="KW-1185">Reference proteome</keyword>
<evidence type="ECO:0000313" key="1">
    <source>
        <dbReference type="EMBL" id="QDG52864.1"/>
    </source>
</evidence>
<dbReference type="AlphaFoldDB" id="A0A4Y6PX14"/>
<dbReference type="InterPro" id="IPR008551">
    <property type="entry name" value="TANGO2"/>
</dbReference>
<name>A0A4Y6PX14_PERCE</name>
<accession>A0A5B8YD23</accession>
<organism evidence="1 2">
    <name type="scientific">Persicimonas caeni</name>
    <dbReference type="NCBI Taxonomy" id="2292766"/>
    <lineage>
        <taxon>Bacteria</taxon>
        <taxon>Deltaproteobacteria</taxon>
        <taxon>Bradymonadales</taxon>
        <taxon>Bradymonadaceae</taxon>
        <taxon>Persicimonas</taxon>
    </lineage>
</organism>
<sequence length="245" mass="26127">MCTVILAYRLLDDAPILLGANRDEHLARPSEPPRVRADGALQTVAPKDLKAGGTWLGLNERGVLVAITNRFGKPADPSRRSRGELVSMALEASSAHEAAGAIAKLSAHDYNGFHLLCVDREGAYLVWSDGEILSRSELASGLLVLTERSLGAAANARKERVLAECRALLDAGELDESALQDVLSQCNDGSIDATCVRIPSIDYGTRSSTIVRLGDTDRLLHADGPPCSTPYEDLTVLLEGLTAPD</sequence>
<dbReference type="EMBL" id="CP041186">
    <property type="protein sequence ID" value="QDG52864.1"/>
    <property type="molecule type" value="Genomic_DNA"/>
</dbReference>
<protein>
    <submittedName>
        <fullName evidence="1">NRDE family protein</fullName>
    </submittedName>
</protein>
<gene>
    <name evidence="1" type="ORF">FIV42_19580</name>
</gene>
<dbReference type="OrthoDB" id="4380123at2"/>
<accession>A0A4Y6PX14</accession>
<proteinExistence type="predicted"/>
<dbReference type="Gene3D" id="3.60.60.10">
    <property type="entry name" value="Penicillin V Acylase, Chain A"/>
    <property type="match status" value="1"/>
</dbReference>